<evidence type="ECO:0000256" key="2">
    <source>
        <dbReference type="SAM" id="Phobius"/>
    </source>
</evidence>
<reference evidence="3 4" key="1">
    <citation type="submission" date="2023-04" db="EMBL/GenBank/DDBJ databases">
        <title>Marinobulbifer ophiurae gen. nov., sp. Nov., isolate from tissue of brittle star Ophioplocus japonicus.</title>
        <authorList>
            <person name="Kawano K."/>
            <person name="Sawayama S."/>
            <person name="Nakagawa S."/>
        </authorList>
    </citation>
    <scope>NUCLEOTIDE SEQUENCE [LARGE SCALE GENOMIC DNA]</scope>
    <source>
        <strain evidence="3 4">NKW57</strain>
    </source>
</reference>
<dbReference type="EMBL" id="BSYJ01000002">
    <property type="protein sequence ID" value="GMG86824.1"/>
    <property type="molecule type" value="Genomic_DNA"/>
</dbReference>
<accession>A0ABQ6LXM1</accession>
<sequence>MRPLLALFIAIPIIEMWLLIAVGSRIGALPTIALVLLTAIIGVGLLRQQGLATLARANQKMATGEMPAGEMVEGIFLAVGGALLLTPGFFTDALGFACLIPGVRHWLVGGLLKRFFIITPAGRGPGTDGETRIDIIEGEFRREERHERGSAEPPENRNAD</sequence>
<dbReference type="Proteomes" id="UP001224392">
    <property type="component" value="Unassembled WGS sequence"/>
</dbReference>
<keyword evidence="2" id="KW-0472">Membrane</keyword>
<gene>
    <name evidence="3" type="primary">fxsA</name>
    <name evidence="3" type="ORF">MNKW57_11450</name>
</gene>
<organism evidence="3 4">
    <name type="scientific">Biformimicrobium ophioploci</name>
    <dbReference type="NCBI Taxonomy" id="3036711"/>
    <lineage>
        <taxon>Bacteria</taxon>
        <taxon>Pseudomonadati</taxon>
        <taxon>Pseudomonadota</taxon>
        <taxon>Gammaproteobacteria</taxon>
        <taxon>Cellvibrionales</taxon>
        <taxon>Microbulbiferaceae</taxon>
        <taxon>Biformimicrobium</taxon>
    </lineage>
</organism>
<evidence type="ECO:0000313" key="4">
    <source>
        <dbReference type="Proteomes" id="UP001224392"/>
    </source>
</evidence>
<keyword evidence="2" id="KW-0812">Transmembrane</keyword>
<dbReference type="NCBIfam" id="NF008528">
    <property type="entry name" value="PRK11463.1-2"/>
    <property type="match status" value="1"/>
</dbReference>
<protein>
    <submittedName>
        <fullName evidence="3">Membrane protein FxsA</fullName>
    </submittedName>
</protein>
<feature type="transmembrane region" description="Helical" evidence="2">
    <location>
        <begin position="26"/>
        <end position="46"/>
    </location>
</feature>
<evidence type="ECO:0000313" key="3">
    <source>
        <dbReference type="EMBL" id="GMG86824.1"/>
    </source>
</evidence>
<dbReference type="PANTHER" id="PTHR35335">
    <property type="entry name" value="UPF0716 PROTEIN FXSA"/>
    <property type="match status" value="1"/>
</dbReference>
<evidence type="ECO:0000256" key="1">
    <source>
        <dbReference type="SAM" id="MobiDB-lite"/>
    </source>
</evidence>
<dbReference type="PANTHER" id="PTHR35335:SF1">
    <property type="entry name" value="UPF0716 PROTEIN FXSA"/>
    <property type="match status" value="1"/>
</dbReference>
<dbReference type="RefSeq" id="WP_285763418.1">
    <property type="nucleotide sequence ID" value="NZ_BSYJ01000002.1"/>
</dbReference>
<dbReference type="Pfam" id="PF04186">
    <property type="entry name" value="FxsA"/>
    <property type="match status" value="1"/>
</dbReference>
<dbReference type="InterPro" id="IPR007313">
    <property type="entry name" value="FxsA"/>
</dbReference>
<name>A0ABQ6LXM1_9GAMM</name>
<comment type="caution">
    <text evidence="3">The sequence shown here is derived from an EMBL/GenBank/DDBJ whole genome shotgun (WGS) entry which is preliminary data.</text>
</comment>
<keyword evidence="2" id="KW-1133">Transmembrane helix</keyword>
<feature type="region of interest" description="Disordered" evidence="1">
    <location>
        <begin position="138"/>
        <end position="160"/>
    </location>
</feature>
<proteinExistence type="predicted"/>
<keyword evidence="4" id="KW-1185">Reference proteome</keyword>